<evidence type="ECO:0000313" key="7">
    <source>
        <dbReference type="EMBL" id="GGJ44195.1"/>
    </source>
</evidence>
<evidence type="ECO:0000256" key="3">
    <source>
        <dbReference type="ARBA" id="ARBA00022692"/>
    </source>
</evidence>
<dbReference type="AlphaFoldDB" id="A0A917L7G3"/>
<accession>A0A917L7G3</accession>
<dbReference type="InterPro" id="IPR017039">
    <property type="entry name" value="Virul_fac_BrkB"/>
</dbReference>
<dbReference type="NCBIfam" id="TIGR00765">
    <property type="entry name" value="yihY_not_rbn"/>
    <property type="match status" value="1"/>
</dbReference>
<dbReference type="PANTHER" id="PTHR30213">
    <property type="entry name" value="INNER MEMBRANE PROTEIN YHJD"/>
    <property type="match status" value="1"/>
</dbReference>
<organism evidence="7 8">
    <name type="scientific">Neoroseomonas lacus</name>
    <dbReference type="NCBI Taxonomy" id="287609"/>
    <lineage>
        <taxon>Bacteria</taxon>
        <taxon>Pseudomonadati</taxon>
        <taxon>Pseudomonadota</taxon>
        <taxon>Alphaproteobacteria</taxon>
        <taxon>Acetobacterales</taxon>
        <taxon>Acetobacteraceae</taxon>
        <taxon>Neoroseomonas</taxon>
    </lineage>
</organism>
<dbReference type="RefSeq" id="WP_188973778.1">
    <property type="nucleotide sequence ID" value="NZ_BMKW01000031.1"/>
</dbReference>
<feature type="transmembrane region" description="Helical" evidence="6">
    <location>
        <begin position="91"/>
        <end position="120"/>
    </location>
</feature>
<keyword evidence="3 6" id="KW-0812">Transmembrane</keyword>
<evidence type="ECO:0000256" key="4">
    <source>
        <dbReference type="ARBA" id="ARBA00022989"/>
    </source>
</evidence>
<evidence type="ECO:0008006" key="9">
    <source>
        <dbReference type="Google" id="ProtNLM"/>
    </source>
</evidence>
<evidence type="ECO:0000256" key="5">
    <source>
        <dbReference type="ARBA" id="ARBA00023136"/>
    </source>
</evidence>
<comment type="subcellular location">
    <subcellularLocation>
        <location evidence="1">Cell membrane</location>
        <topology evidence="1">Multi-pass membrane protein</topology>
    </subcellularLocation>
</comment>
<keyword evidence="8" id="KW-1185">Reference proteome</keyword>
<dbReference type="GO" id="GO:0005886">
    <property type="term" value="C:plasma membrane"/>
    <property type="evidence" value="ECO:0007669"/>
    <property type="project" value="UniProtKB-SubCell"/>
</dbReference>
<reference evidence="7" key="1">
    <citation type="journal article" date="2014" name="Int. J. Syst. Evol. Microbiol.">
        <title>Complete genome sequence of Corynebacterium casei LMG S-19264T (=DSM 44701T), isolated from a smear-ripened cheese.</title>
        <authorList>
            <consortium name="US DOE Joint Genome Institute (JGI-PGF)"/>
            <person name="Walter F."/>
            <person name="Albersmeier A."/>
            <person name="Kalinowski J."/>
            <person name="Ruckert C."/>
        </authorList>
    </citation>
    <scope>NUCLEOTIDE SEQUENCE</scope>
    <source>
        <strain evidence="7">CGMCC 1.3617</strain>
    </source>
</reference>
<feature type="transmembrane region" description="Helical" evidence="6">
    <location>
        <begin position="29"/>
        <end position="52"/>
    </location>
</feature>
<dbReference type="Pfam" id="PF03631">
    <property type="entry name" value="Virul_fac_BrkB"/>
    <property type="match status" value="1"/>
</dbReference>
<sequence>MTRTRLGRVILDTGQGFIADDCLSRGASIAYFTLFSLSPLLVIAMAIAGAAFGDEAVRGAVQDQLRGLLGQPAAAAIEAAISGARDVGRGVFAGALGIGILVLTASGTFGEIQSALNAIWKTTVPPQGTVSRLLRTKAAAIGLVAGTGFLLLTSLLASAAISAFGTTLQRLLPGSAALLEVLNGVVSLALTAALFGAIYKVLPDRRIAWRDVTVGALVTAALFTLGKKAIGLYVGGAGIAGSFGAAGSLAAVLVWIYYSALIFLLGAEFTRAWASREGSRQASPVEAEPAQPRSALPTPPIVTPAPADSPVMAISAAFLALSAALMLRRPRNRA</sequence>
<proteinExistence type="predicted"/>
<keyword evidence="2" id="KW-1003">Cell membrane</keyword>
<reference evidence="7" key="2">
    <citation type="submission" date="2020-09" db="EMBL/GenBank/DDBJ databases">
        <authorList>
            <person name="Sun Q."/>
            <person name="Zhou Y."/>
        </authorList>
    </citation>
    <scope>NUCLEOTIDE SEQUENCE</scope>
    <source>
        <strain evidence="7">CGMCC 1.3617</strain>
    </source>
</reference>
<dbReference type="PANTHER" id="PTHR30213:SF1">
    <property type="entry name" value="INNER MEMBRANE PROTEIN YHJD"/>
    <property type="match status" value="1"/>
</dbReference>
<name>A0A917L7G3_9PROT</name>
<evidence type="ECO:0000256" key="2">
    <source>
        <dbReference type="ARBA" id="ARBA00022475"/>
    </source>
</evidence>
<evidence type="ECO:0000313" key="8">
    <source>
        <dbReference type="Proteomes" id="UP000661507"/>
    </source>
</evidence>
<keyword evidence="5 6" id="KW-0472">Membrane</keyword>
<protein>
    <recommendedName>
        <fullName evidence="9">YihY/virulence factor BrkB family protein</fullName>
    </recommendedName>
</protein>
<dbReference type="EMBL" id="BMKW01000031">
    <property type="protein sequence ID" value="GGJ44195.1"/>
    <property type="molecule type" value="Genomic_DNA"/>
</dbReference>
<feature type="transmembrane region" description="Helical" evidence="6">
    <location>
        <begin position="177"/>
        <end position="201"/>
    </location>
</feature>
<dbReference type="PIRSF" id="PIRSF035875">
    <property type="entry name" value="RNase_BN"/>
    <property type="match status" value="1"/>
</dbReference>
<feature type="transmembrane region" description="Helical" evidence="6">
    <location>
        <begin position="232"/>
        <end position="258"/>
    </location>
</feature>
<gene>
    <name evidence="7" type="ORF">GCM10011320_59620</name>
</gene>
<keyword evidence="4 6" id="KW-1133">Transmembrane helix</keyword>
<evidence type="ECO:0000256" key="6">
    <source>
        <dbReference type="SAM" id="Phobius"/>
    </source>
</evidence>
<evidence type="ECO:0000256" key="1">
    <source>
        <dbReference type="ARBA" id="ARBA00004651"/>
    </source>
</evidence>
<dbReference type="Proteomes" id="UP000661507">
    <property type="component" value="Unassembled WGS sequence"/>
</dbReference>
<comment type="caution">
    <text evidence="7">The sequence shown here is derived from an EMBL/GenBank/DDBJ whole genome shotgun (WGS) entry which is preliminary data.</text>
</comment>
<feature type="transmembrane region" description="Helical" evidence="6">
    <location>
        <begin position="207"/>
        <end position="225"/>
    </location>
</feature>
<feature type="transmembrane region" description="Helical" evidence="6">
    <location>
        <begin position="140"/>
        <end position="165"/>
    </location>
</feature>